<dbReference type="OrthoDB" id="5336565at2759"/>
<organism evidence="2 3">
    <name type="scientific">Cytospora mali</name>
    <name type="common">Apple Valsa canker fungus</name>
    <name type="synonym">Valsa mali</name>
    <dbReference type="NCBI Taxonomy" id="578113"/>
    <lineage>
        <taxon>Eukaryota</taxon>
        <taxon>Fungi</taxon>
        <taxon>Dikarya</taxon>
        <taxon>Ascomycota</taxon>
        <taxon>Pezizomycotina</taxon>
        <taxon>Sordariomycetes</taxon>
        <taxon>Sordariomycetidae</taxon>
        <taxon>Diaporthales</taxon>
        <taxon>Cytosporaceae</taxon>
        <taxon>Cytospora</taxon>
    </lineage>
</organism>
<evidence type="ECO:0000256" key="1">
    <source>
        <dbReference type="SAM" id="MobiDB-lite"/>
    </source>
</evidence>
<keyword evidence="3" id="KW-1185">Reference proteome</keyword>
<feature type="compositionally biased region" description="Acidic residues" evidence="1">
    <location>
        <begin position="402"/>
        <end position="413"/>
    </location>
</feature>
<evidence type="ECO:0000313" key="3">
    <source>
        <dbReference type="Proteomes" id="UP000078559"/>
    </source>
</evidence>
<dbReference type="AlphaFoldDB" id="A0A194VJU8"/>
<protein>
    <submittedName>
        <fullName evidence="2">Uncharacterized protein</fullName>
    </submittedName>
</protein>
<sequence length="451" mass="49631">MARLHTTTKRPRQCDDLTDRPKKKPNRSLEPSQEPFALTHHNLAELNRATLVTSPPLEPPSSPRPVSLQRYARSGGADLSSDLGLSHRLMVLSAGQSSRPSKWDASVTSSSARRSSTSGAGDPESQKHLVEGGIFPPGYKYSSNRVNLTPANMSEIRERLLKPRPSLSPSVFGDSCFEDFQNKDSRVVSEASVMSSVLPLMHGGKDFESAENLLFTNLKPYALNAPRAKPDLYDGCVSGDLAKPIRDSLDQSIVPTKHSTAPIVPNFFIQAKGPLGMPHEARLQISNDLATGARAIHALQNYDQQPRYDGNAYALGVTYQSGTSAMHIYSGHPVPSVADTEIHINQVRAMILTDSPDACRQGISLFRNARDLSEEWRDNFIQEANSKVSDPDMKLATHAQDTLDDGPFDDQEQVSDHMDASGDMEGRESSGRTQDKRKKPASKSVRKRRRH</sequence>
<gene>
    <name evidence="2" type="ORF">VM1G_11213</name>
</gene>
<evidence type="ECO:0000313" key="2">
    <source>
        <dbReference type="EMBL" id="KUI64414.1"/>
    </source>
</evidence>
<feature type="region of interest" description="Disordered" evidence="1">
    <location>
        <begin position="398"/>
        <end position="451"/>
    </location>
</feature>
<dbReference type="Proteomes" id="UP000078559">
    <property type="component" value="Unassembled WGS sequence"/>
</dbReference>
<proteinExistence type="predicted"/>
<accession>A0A194VJU8</accession>
<reference evidence="2" key="1">
    <citation type="submission" date="2014-12" db="EMBL/GenBank/DDBJ databases">
        <title>Genome Sequence of Valsa Canker Pathogens Uncovers a Specific Adaption of Colonization on Woody Bark.</title>
        <authorList>
            <person name="Yin Z."/>
            <person name="Liu H."/>
            <person name="Gao X."/>
            <person name="Li Z."/>
            <person name="Song N."/>
            <person name="Ke X."/>
            <person name="Dai Q."/>
            <person name="Wu Y."/>
            <person name="Sun Y."/>
            <person name="Xu J.-R."/>
            <person name="Kang Z.K."/>
            <person name="Wang L."/>
            <person name="Huang L."/>
        </authorList>
    </citation>
    <scope>NUCLEOTIDE SEQUENCE [LARGE SCALE GENOMIC DNA]</scope>
    <source>
        <strain evidence="2">03-8</strain>
    </source>
</reference>
<dbReference type="EMBL" id="KN796138">
    <property type="protein sequence ID" value="KUI64414.1"/>
    <property type="molecule type" value="Genomic_DNA"/>
</dbReference>
<feature type="compositionally biased region" description="Low complexity" evidence="1">
    <location>
        <begin position="108"/>
        <end position="121"/>
    </location>
</feature>
<feature type="compositionally biased region" description="Basic residues" evidence="1">
    <location>
        <begin position="435"/>
        <end position="451"/>
    </location>
</feature>
<feature type="region of interest" description="Disordered" evidence="1">
    <location>
        <begin position="94"/>
        <end position="128"/>
    </location>
</feature>
<feature type="compositionally biased region" description="Basic residues" evidence="1">
    <location>
        <begin position="1"/>
        <end position="11"/>
    </location>
</feature>
<name>A0A194VJU8_CYTMA</name>
<feature type="compositionally biased region" description="Basic and acidic residues" evidence="1">
    <location>
        <begin position="414"/>
        <end position="434"/>
    </location>
</feature>
<feature type="region of interest" description="Disordered" evidence="1">
    <location>
        <begin position="1"/>
        <end position="40"/>
    </location>
</feature>